<protein>
    <submittedName>
        <fullName evidence="10">Glycogen synthase kinase-3</fullName>
        <ecNumber evidence="10">2.7.11.1</ecNumber>
    </submittedName>
</protein>
<evidence type="ECO:0000256" key="5">
    <source>
        <dbReference type="ARBA" id="ARBA00022777"/>
    </source>
</evidence>
<dbReference type="EC" id="2.7.11.1" evidence="10"/>
<name>A0ABQ9XAG1_9EUKA</name>
<comment type="similarity">
    <text evidence="1">Belongs to the protein kinase superfamily. CMGC Ser/Thr protein kinase family. GSK-3 subfamily.</text>
</comment>
<dbReference type="PROSITE" id="PS50011">
    <property type="entry name" value="PROTEIN_KINASE_DOM"/>
    <property type="match status" value="1"/>
</dbReference>
<keyword evidence="5 10" id="KW-0418">Kinase</keyword>
<dbReference type="EMBL" id="JARBJD010000154">
    <property type="protein sequence ID" value="KAK2949523.1"/>
    <property type="molecule type" value="Genomic_DNA"/>
</dbReference>
<dbReference type="InterPro" id="IPR011009">
    <property type="entry name" value="Kinase-like_dom_sf"/>
</dbReference>
<dbReference type="SMART" id="SM00220">
    <property type="entry name" value="S_TKc"/>
    <property type="match status" value="1"/>
</dbReference>
<dbReference type="Gene3D" id="1.10.510.10">
    <property type="entry name" value="Transferase(Phosphotransferase) domain 1"/>
    <property type="match status" value="1"/>
</dbReference>
<dbReference type="PROSITE" id="PS00108">
    <property type="entry name" value="PROTEIN_KINASE_ST"/>
    <property type="match status" value="1"/>
</dbReference>
<evidence type="ECO:0000256" key="8">
    <source>
        <dbReference type="SAM" id="MobiDB-lite"/>
    </source>
</evidence>
<dbReference type="CDD" id="cd14137">
    <property type="entry name" value="STKc_GSK3"/>
    <property type="match status" value="1"/>
</dbReference>
<feature type="domain" description="Protein kinase" evidence="9">
    <location>
        <begin position="46"/>
        <end position="329"/>
    </location>
</feature>
<gene>
    <name evidence="10" type="ORF">BLNAU_15505</name>
</gene>
<sequence length="518" mass="57541">MTTHPPPPSHSPIRETHRSVESIKMALAACDDDDLPDNFETNVIKFQNNQPIGVGTFAEVYQAQYPGTEEIVAVKKVMQDRNFRNRELQIMKVLDHPNCVRMKQYFVSKDAGSRKTYLHIVMEFVPTTLAYVNKRYVRASQRVPLEQVRIYAYQLLRACAYIHSYGIVHRDLKPQNVLVNPQTGELKLCDFGSAKVILEGETSICYICSRYYRAPELVFGARHYGTQSDLWSIGCLIAELILGRPLFPGENNDDQMKRIVQLMGTPTSEDLRGMKAEYKCPYSNIPATPLQRLFPSGTDSVLIDLLSKLLVYSPKRRSTAIQALTHPFFDSLTDTLPSDSDPEKMKRRFTAPLFNFLPVEMETNGRVFQTIFSKHTSRFPQPALVGSPPPTTTPSPPHAAQKNPTPKISSSAPQPTVPTLSPVQAPAAKAKKLSLSISLPTEPAQGSTGTVYAPPNTAVAFRSTEGGPKSPFSRKPLPILSPAQPIQFTFPPVDTPHLSSAAKPRQPSPLAQPDSFDQ</sequence>
<dbReference type="PROSITE" id="PS00107">
    <property type="entry name" value="PROTEIN_KINASE_ATP"/>
    <property type="match status" value="1"/>
</dbReference>
<dbReference type="InterPro" id="IPR039192">
    <property type="entry name" value="STKc_GSK3"/>
</dbReference>
<evidence type="ECO:0000313" key="11">
    <source>
        <dbReference type="Proteomes" id="UP001281761"/>
    </source>
</evidence>
<keyword evidence="2" id="KW-0723">Serine/threonine-protein kinase</keyword>
<feature type="binding site" evidence="7">
    <location>
        <position position="76"/>
    </location>
    <ligand>
        <name>ATP</name>
        <dbReference type="ChEBI" id="CHEBI:30616"/>
    </ligand>
</feature>
<feature type="compositionally biased region" description="Pro residues" evidence="8">
    <location>
        <begin position="387"/>
        <end position="397"/>
    </location>
</feature>
<dbReference type="Gene3D" id="3.30.200.20">
    <property type="entry name" value="Phosphorylase Kinase, domain 1"/>
    <property type="match status" value="1"/>
</dbReference>
<keyword evidence="4 7" id="KW-0547">Nucleotide-binding</keyword>
<dbReference type="InterPro" id="IPR000719">
    <property type="entry name" value="Prot_kinase_dom"/>
</dbReference>
<evidence type="ECO:0000256" key="7">
    <source>
        <dbReference type="PROSITE-ProRule" id="PRU10141"/>
    </source>
</evidence>
<keyword evidence="6 7" id="KW-0067">ATP-binding</keyword>
<dbReference type="SUPFAM" id="SSF56112">
    <property type="entry name" value="Protein kinase-like (PK-like)"/>
    <property type="match status" value="1"/>
</dbReference>
<feature type="compositionally biased region" description="Polar residues" evidence="8">
    <location>
        <begin position="402"/>
        <end position="422"/>
    </location>
</feature>
<evidence type="ECO:0000256" key="2">
    <source>
        <dbReference type="ARBA" id="ARBA00022527"/>
    </source>
</evidence>
<dbReference type="Proteomes" id="UP001281761">
    <property type="component" value="Unassembled WGS sequence"/>
</dbReference>
<dbReference type="GO" id="GO:0004674">
    <property type="term" value="F:protein serine/threonine kinase activity"/>
    <property type="evidence" value="ECO:0007669"/>
    <property type="project" value="UniProtKB-EC"/>
</dbReference>
<comment type="caution">
    <text evidence="10">The sequence shown here is derived from an EMBL/GenBank/DDBJ whole genome shotgun (WGS) entry which is preliminary data.</text>
</comment>
<evidence type="ECO:0000313" key="10">
    <source>
        <dbReference type="EMBL" id="KAK2949523.1"/>
    </source>
</evidence>
<reference evidence="10 11" key="1">
    <citation type="journal article" date="2022" name="bioRxiv">
        <title>Genomics of Preaxostyla Flagellates Illuminates Evolutionary Transitions and the Path Towards Mitochondrial Loss.</title>
        <authorList>
            <person name="Novak L.V.F."/>
            <person name="Treitli S.C."/>
            <person name="Pyrih J."/>
            <person name="Halakuc P."/>
            <person name="Pipaliya S.V."/>
            <person name="Vacek V."/>
            <person name="Brzon O."/>
            <person name="Soukal P."/>
            <person name="Eme L."/>
            <person name="Dacks J.B."/>
            <person name="Karnkowska A."/>
            <person name="Elias M."/>
            <person name="Hampl V."/>
        </authorList>
    </citation>
    <scope>NUCLEOTIDE SEQUENCE [LARGE SCALE GENOMIC DNA]</scope>
    <source>
        <strain evidence="10">NAU3</strain>
        <tissue evidence="10">Gut</tissue>
    </source>
</reference>
<keyword evidence="11" id="KW-1185">Reference proteome</keyword>
<feature type="region of interest" description="Disordered" evidence="8">
    <location>
        <begin position="459"/>
        <end position="518"/>
    </location>
</feature>
<dbReference type="InterPro" id="IPR008271">
    <property type="entry name" value="Ser/Thr_kinase_AS"/>
</dbReference>
<organism evidence="10 11">
    <name type="scientific">Blattamonas nauphoetae</name>
    <dbReference type="NCBI Taxonomy" id="2049346"/>
    <lineage>
        <taxon>Eukaryota</taxon>
        <taxon>Metamonada</taxon>
        <taxon>Preaxostyla</taxon>
        <taxon>Oxymonadida</taxon>
        <taxon>Blattamonas</taxon>
    </lineage>
</organism>
<evidence type="ECO:0000256" key="1">
    <source>
        <dbReference type="ARBA" id="ARBA00005527"/>
    </source>
</evidence>
<dbReference type="InterPro" id="IPR050591">
    <property type="entry name" value="GSK-3"/>
</dbReference>
<evidence type="ECO:0000256" key="4">
    <source>
        <dbReference type="ARBA" id="ARBA00022741"/>
    </source>
</evidence>
<evidence type="ECO:0000256" key="6">
    <source>
        <dbReference type="ARBA" id="ARBA00022840"/>
    </source>
</evidence>
<dbReference type="PANTHER" id="PTHR24057">
    <property type="entry name" value="GLYCOGEN SYNTHASE KINASE-3 ALPHA"/>
    <property type="match status" value="1"/>
</dbReference>
<feature type="region of interest" description="Disordered" evidence="8">
    <location>
        <begin position="379"/>
        <end position="425"/>
    </location>
</feature>
<dbReference type="Pfam" id="PF00069">
    <property type="entry name" value="Pkinase"/>
    <property type="match status" value="1"/>
</dbReference>
<accession>A0ABQ9XAG1</accession>
<evidence type="ECO:0000259" key="9">
    <source>
        <dbReference type="PROSITE" id="PS50011"/>
    </source>
</evidence>
<keyword evidence="3 10" id="KW-0808">Transferase</keyword>
<proteinExistence type="inferred from homology"/>
<dbReference type="InterPro" id="IPR017441">
    <property type="entry name" value="Protein_kinase_ATP_BS"/>
</dbReference>
<dbReference type="PANTHER" id="PTHR24057:SF0">
    <property type="entry name" value="PROTEIN KINASE SHAGGY-RELATED"/>
    <property type="match status" value="1"/>
</dbReference>
<evidence type="ECO:0000256" key="3">
    <source>
        <dbReference type="ARBA" id="ARBA00022679"/>
    </source>
</evidence>